<name>A0A8B7Z150_ACAPL</name>
<feature type="compositionally biased region" description="Low complexity" evidence="1">
    <location>
        <begin position="22"/>
        <end position="31"/>
    </location>
</feature>
<feature type="domain" description="PiggyBac transposable element-derived protein" evidence="2">
    <location>
        <begin position="163"/>
        <end position="512"/>
    </location>
</feature>
<dbReference type="KEGG" id="aplc:110983504"/>
<proteinExistence type="predicted"/>
<dbReference type="InterPro" id="IPR029526">
    <property type="entry name" value="PGBD"/>
</dbReference>
<dbReference type="GeneID" id="110983504"/>
<accession>A0A8B7Z150</accession>
<dbReference type="OMA" id="CECTMAG"/>
<evidence type="ECO:0000313" key="3">
    <source>
        <dbReference type="Proteomes" id="UP000694845"/>
    </source>
</evidence>
<evidence type="ECO:0000256" key="1">
    <source>
        <dbReference type="SAM" id="MobiDB-lite"/>
    </source>
</evidence>
<sequence length="632" mass="71090">MASTSKTGFPIKKEILQGLFAGEPSEGSASESSDEDVSIASYDCDQPDDDSEMSASENEYDSPSSPEETAAFIQPKGSRVRATPAPDSAEASAPAKCGRPARQGCALQPPSPLEAPYQPPAAGGVTARDGTVWSDLSVPSAKAATRNILTEAMGSKNLGGASSPLELFNLFFPITMLEIILRYTNEEGLIKRGFAWVNCSMMELRSFIGLLFFLGLTKSGHERVKTFWRPGFFSRPLCECTMAGKRFQDILGMLCFDDRNTRAERKATDNFAPMRDVFEIFRSALVHHFSPSENLTVDEQLVAFRGRCSFKQYMPKKLAKYGLKFWASVDSNTHYIHNMQPYIGNEQGRSETELGARVVKDLVEPVFGTGRNVTADSFFVSKALADYLWTKKMTLVGTIKENRKEVPDDMRKEQVRNRQVKSSHFRFSGLNTLVSFVPKQHRNVLLLSSMHHDATTNPMSQKPEIIDYYNSTKAGVDTVDQMCSIYNCARISNRWPMVVFFHLMNCAAINAYVLFRQVHPRATTTRHDFLEELIVGLTLPQIEIRRRYPERLRQHTIDAFAYVGKKVVRQAKHQDPATHHARADSGRCRLCRPGEKRRSTRVCNSCSRFVCMQHSRVKTKRDFECQDCGIAL</sequence>
<dbReference type="PANTHER" id="PTHR46599:SF6">
    <property type="entry name" value="DUAL SPECIFICITY PHOSPHATASE 26"/>
    <property type="match status" value="1"/>
</dbReference>
<evidence type="ECO:0000313" key="4">
    <source>
        <dbReference type="RefSeq" id="XP_022098500.1"/>
    </source>
</evidence>
<dbReference type="OrthoDB" id="10057959at2759"/>
<dbReference type="RefSeq" id="XP_022098500.1">
    <property type="nucleotide sequence ID" value="XM_022242808.1"/>
</dbReference>
<feature type="region of interest" description="Disordered" evidence="1">
    <location>
        <begin position="20"/>
        <end position="128"/>
    </location>
</feature>
<evidence type="ECO:0000259" key="2">
    <source>
        <dbReference type="Pfam" id="PF13843"/>
    </source>
</evidence>
<keyword evidence="3" id="KW-1185">Reference proteome</keyword>
<organism evidence="3 4">
    <name type="scientific">Acanthaster planci</name>
    <name type="common">Crown-of-thorns starfish</name>
    <dbReference type="NCBI Taxonomy" id="133434"/>
    <lineage>
        <taxon>Eukaryota</taxon>
        <taxon>Metazoa</taxon>
        <taxon>Echinodermata</taxon>
        <taxon>Eleutherozoa</taxon>
        <taxon>Asterozoa</taxon>
        <taxon>Asteroidea</taxon>
        <taxon>Valvatacea</taxon>
        <taxon>Valvatida</taxon>
        <taxon>Acanthasteridae</taxon>
        <taxon>Acanthaster</taxon>
    </lineage>
</organism>
<feature type="compositionally biased region" description="Pro residues" evidence="1">
    <location>
        <begin position="109"/>
        <end position="119"/>
    </location>
</feature>
<dbReference type="Proteomes" id="UP000694845">
    <property type="component" value="Unplaced"/>
</dbReference>
<reference evidence="4" key="1">
    <citation type="submission" date="2025-08" db="UniProtKB">
        <authorList>
            <consortium name="RefSeq"/>
        </authorList>
    </citation>
    <scope>IDENTIFICATION</scope>
</reference>
<gene>
    <name evidence="4" type="primary">LOC110983504</name>
</gene>
<protein>
    <submittedName>
        <fullName evidence="4">PiggyBac transposable element-derived protein 4-like</fullName>
    </submittedName>
</protein>
<dbReference type="Pfam" id="PF13843">
    <property type="entry name" value="DDE_Tnp_1_7"/>
    <property type="match status" value="1"/>
</dbReference>
<feature type="compositionally biased region" description="Low complexity" evidence="1">
    <location>
        <begin position="82"/>
        <end position="95"/>
    </location>
</feature>
<feature type="compositionally biased region" description="Polar residues" evidence="1">
    <location>
        <begin position="53"/>
        <end position="67"/>
    </location>
</feature>
<dbReference type="PANTHER" id="PTHR46599">
    <property type="entry name" value="PIGGYBAC TRANSPOSABLE ELEMENT-DERIVED PROTEIN 4"/>
    <property type="match status" value="1"/>
</dbReference>
<dbReference type="AlphaFoldDB" id="A0A8B7Z150"/>